<dbReference type="AlphaFoldDB" id="A0A0A2MR74"/>
<dbReference type="eggNOG" id="ENOG5033HQ6">
    <property type="taxonomic scope" value="Bacteria"/>
</dbReference>
<sequence length="241" mass="28430">MINERDLAEKFSAIWKENLPLLTPSYIRFFNEINTMKVNEAIYEGDNEIRYDMVSQLAFNCANLIHDKKLSFEEVFKEEKLSIYILKTAKEIWNNKFDESHLKLSKDEYFDTKKVCKNILDFIKTINGKESLFKPQFKGYGLIPDLEGDLYIDDTLIEIKTVKRNFRSSDLKQLFIYLALQQMTGDIKWKNAGLYNPRKGLYHKFNVRNIIYDISGGKSTTEVFKNILDSFTRDVNFDSRF</sequence>
<organism evidence="1 2">
    <name type="scientific">Flavobacterium subsaxonicum WB 4.1-42 = DSM 21790</name>
    <dbReference type="NCBI Taxonomy" id="1121898"/>
    <lineage>
        <taxon>Bacteria</taxon>
        <taxon>Pseudomonadati</taxon>
        <taxon>Bacteroidota</taxon>
        <taxon>Flavobacteriia</taxon>
        <taxon>Flavobacteriales</taxon>
        <taxon>Flavobacteriaceae</taxon>
        <taxon>Flavobacterium</taxon>
    </lineage>
</organism>
<gene>
    <name evidence="1" type="ORF">Q766_01635</name>
</gene>
<accession>A0A0A2MR74</accession>
<proteinExistence type="predicted"/>
<dbReference type="RefSeq" id="WP_026992224.1">
    <property type="nucleotide sequence ID" value="NZ_JRLY01000001.1"/>
</dbReference>
<keyword evidence="2" id="KW-1185">Reference proteome</keyword>
<evidence type="ECO:0000313" key="1">
    <source>
        <dbReference type="EMBL" id="KGO94844.1"/>
    </source>
</evidence>
<dbReference type="Proteomes" id="UP000030111">
    <property type="component" value="Unassembled WGS sequence"/>
</dbReference>
<protein>
    <submittedName>
        <fullName evidence="1">Uncharacterized protein</fullName>
    </submittedName>
</protein>
<comment type="caution">
    <text evidence="1">The sequence shown here is derived from an EMBL/GenBank/DDBJ whole genome shotgun (WGS) entry which is preliminary data.</text>
</comment>
<dbReference type="STRING" id="1121898.GCA_000422725_00800"/>
<dbReference type="OrthoDB" id="1266692at2"/>
<name>A0A0A2MR74_9FLAO</name>
<reference evidence="1 2" key="1">
    <citation type="submission" date="2013-09" db="EMBL/GenBank/DDBJ databases">
        <authorList>
            <person name="Zeng Z."/>
            <person name="Chen C."/>
        </authorList>
    </citation>
    <scope>NUCLEOTIDE SEQUENCE [LARGE SCALE GENOMIC DNA]</scope>
    <source>
        <strain evidence="1 2">WB 4.1-42</strain>
    </source>
</reference>
<dbReference type="EMBL" id="JRLY01000001">
    <property type="protein sequence ID" value="KGO94844.1"/>
    <property type="molecule type" value="Genomic_DNA"/>
</dbReference>
<evidence type="ECO:0000313" key="2">
    <source>
        <dbReference type="Proteomes" id="UP000030111"/>
    </source>
</evidence>